<proteinExistence type="predicted"/>
<reference evidence="1" key="1">
    <citation type="submission" date="2024-06" db="EMBL/GenBank/DDBJ databases">
        <title>Complete genome sequence of the cellulolytic actinobacterium, Cellulosimicrobium ES-005.</title>
        <authorList>
            <person name="Matthews C.T."/>
            <person name="Underwood K.D."/>
            <person name="Ghanchi K.M."/>
            <person name="Fields S.D."/>
            <person name="Gardner S.G."/>
        </authorList>
    </citation>
    <scope>NUCLEOTIDE SEQUENCE</scope>
    <source>
        <strain evidence="1">ES-005</strain>
    </source>
</reference>
<dbReference type="AlphaFoldDB" id="A0AAU8FYI0"/>
<dbReference type="SUPFAM" id="SSF56349">
    <property type="entry name" value="DNA breaking-rejoining enzymes"/>
    <property type="match status" value="1"/>
</dbReference>
<organism evidence="1">
    <name type="scientific">Cellulosimicrobium sp. ES-005</name>
    <dbReference type="NCBI Taxonomy" id="3163031"/>
    <lineage>
        <taxon>Bacteria</taxon>
        <taxon>Bacillati</taxon>
        <taxon>Actinomycetota</taxon>
        <taxon>Actinomycetes</taxon>
        <taxon>Micrococcales</taxon>
        <taxon>Promicromonosporaceae</taxon>
        <taxon>Cellulosimicrobium</taxon>
    </lineage>
</organism>
<dbReference type="RefSeq" id="WP_353707353.1">
    <property type="nucleotide sequence ID" value="NZ_CP159290.1"/>
</dbReference>
<dbReference type="GO" id="GO:0003677">
    <property type="term" value="F:DNA binding"/>
    <property type="evidence" value="ECO:0007669"/>
    <property type="project" value="InterPro"/>
</dbReference>
<dbReference type="InterPro" id="IPR011010">
    <property type="entry name" value="DNA_brk_join_enz"/>
</dbReference>
<accession>A0AAU8FYI0</accession>
<name>A0AAU8FYI0_9MICO</name>
<gene>
    <name evidence="1" type="ORF">ABRQ22_15360</name>
</gene>
<evidence type="ECO:0008006" key="2">
    <source>
        <dbReference type="Google" id="ProtNLM"/>
    </source>
</evidence>
<sequence length="458" mass="50873">MRWPEGFVCRRCFQRATRHHGTCPACHTERLLPGLRDGDPVCAPCAGIDYDFTCTRCGAEDEHRRDHQCARCVLRDDLTTLLDDGTGQPRPELVPLIDALCSQDRPRNAFIWLRNPDVTRILRALADGTTALSHASLDSEPVRATANHLDALLTQLHILPERDITIATFERWLADRLPAYPPEHTQLLERFATWHHLRRIRQRADAGTLKPGAANSAKQEITVAAQFLAHLADHGATLPEATQGHIDTWLAPGPSTRYVARNFAHWAIRNHLMPDLDFPRRLAKTAPVLTQDERLTLLARALHDTTRSTTVRLAAVLLLLYAQPVARITQLTTGDVDLEADPPTITFGDDPAILPGPVAALARDHLTDRPNTHTTTGKNSPWIFVGYRPARPLDPNYLMGKLRGAGIDLRGARNAALRQLVLDMPPAIAADTLGYAYTTTERHARDAGTTWAAYPPER</sequence>
<evidence type="ECO:0000313" key="1">
    <source>
        <dbReference type="EMBL" id="XCH28961.1"/>
    </source>
</evidence>
<dbReference type="EMBL" id="CP159290">
    <property type="protein sequence ID" value="XCH28961.1"/>
    <property type="molecule type" value="Genomic_DNA"/>
</dbReference>
<protein>
    <recommendedName>
        <fullName evidence="2">Recombinase XerD</fullName>
    </recommendedName>
</protein>